<feature type="compositionally biased region" description="Low complexity" evidence="1">
    <location>
        <begin position="60"/>
        <end position="72"/>
    </location>
</feature>
<keyword evidence="3" id="KW-1185">Reference proteome</keyword>
<sequence length="125" mass="13150">MLFASPPLLCGVQQAAWHLRQMSEQLEVEVSYAKPAKEHKVNNALPAMASATSPLPPSAPTTTTQKTTTGHTAGSKTSSACQLLQTAWVAVKGVWEGVSKMVAGCSCTNMTTASPALHLKRTSGR</sequence>
<protein>
    <submittedName>
        <fullName evidence="2">Uncharacterized protein</fullName>
    </submittedName>
</protein>
<accession>A0A0G4F5T2</accession>
<dbReference type="InParanoid" id="A0A0G4F5T2"/>
<dbReference type="Proteomes" id="UP000041254">
    <property type="component" value="Unassembled WGS sequence"/>
</dbReference>
<evidence type="ECO:0000313" key="3">
    <source>
        <dbReference type="Proteomes" id="UP000041254"/>
    </source>
</evidence>
<reference evidence="2 3" key="1">
    <citation type="submission" date="2014-11" db="EMBL/GenBank/DDBJ databases">
        <authorList>
            <person name="Zhu J."/>
            <person name="Qi W."/>
            <person name="Song R."/>
        </authorList>
    </citation>
    <scope>NUCLEOTIDE SEQUENCE [LARGE SCALE GENOMIC DNA]</scope>
</reference>
<dbReference type="PhylomeDB" id="A0A0G4F5T2"/>
<feature type="region of interest" description="Disordered" evidence="1">
    <location>
        <begin position="48"/>
        <end position="78"/>
    </location>
</feature>
<gene>
    <name evidence="2" type="ORF">Vbra_14479</name>
</gene>
<dbReference type="AlphaFoldDB" id="A0A0G4F5T2"/>
<name>A0A0G4F5T2_VITBC</name>
<proteinExistence type="predicted"/>
<dbReference type="VEuPathDB" id="CryptoDB:Vbra_14479"/>
<evidence type="ECO:0000256" key="1">
    <source>
        <dbReference type="SAM" id="MobiDB-lite"/>
    </source>
</evidence>
<evidence type="ECO:0000313" key="2">
    <source>
        <dbReference type="EMBL" id="CEM07565.1"/>
    </source>
</evidence>
<dbReference type="EMBL" id="CDMY01000376">
    <property type="protein sequence ID" value="CEM07565.1"/>
    <property type="molecule type" value="Genomic_DNA"/>
</dbReference>
<organism evidence="2 3">
    <name type="scientific">Vitrella brassicaformis (strain CCMP3155)</name>
    <dbReference type="NCBI Taxonomy" id="1169540"/>
    <lineage>
        <taxon>Eukaryota</taxon>
        <taxon>Sar</taxon>
        <taxon>Alveolata</taxon>
        <taxon>Colpodellida</taxon>
        <taxon>Vitrellaceae</taxon>
        <taxon>Vitrella</taxon>
    </lineage>
</organism>